<dbReference type="AlphaFoldDB" id="A0A6G1IFS5"/>
<keyword evidence="3" id="KW-1185">Reference proteome</keyword>
<feature type="compositionally biased region" description="Basic and acidic residues" evidence="1">
    <location>
        <begin position="221"/>
        <end position="237"/>
    </location>
</feature>
<sequence length="237" mass="26637">MRNIEDQMLHIHADREYSLFDLLSCPSIERGRDPTRHPSNEASRLKSVAGGGMQRRGTAGMHPITTDPSLFKLKLNVKCGWFSPDIVLGETPNDNCELEGYGMKDPLQMYIDGQTGQFQYTQVGWLPPNAIGIHFFHTGQNPLGSAAPTSSTLSWPSTPGNSLGGEKRAFCWLGTEEKSTYQYEVFVNGRNFNSSSIDKKECLYAELAAADANPWGKKKPHWDDHHDRHDDDDDHKW</sequence>
<feature type="compositionally biased region" description="Basic and acidic residues" evidence="1">
    <location>
        <begin position="30"/>
        <end position="39"/>
    </location>
</feature>
<feature type="region of interest" description="Disordered" evidence="1">
    <location>
        <begin position="30"/>
        <end position="63"/>
    </location>
</feature>
<organism evidence="2 3">
    <name type="scientific">Lentithecium fluviatile CBS 122367</name>
    <dbReference type="NCBI Taxonomy" id="1168545"/>
    <lineage>
        <taxon>Eukaryota</taxon>
        <taxon>Fungi</taxon>
        <taxon>Dikarya</taxon>
        <taxon>Ascomycota</taxon>
        <taxon>Pezizomycotina</taxon>
        <taxon>Dothideomycetes</taxon>
        <taxon>Pleosporomycetidae</taxon>
        <taxon>Pleosporales</taxon>
        <taxon>Massarineae</taxon>
        <taxon>Lentitheciaceae</taxon>
        <taxon>Lentithecium</taxon>
    </lineage>
</organism>
<proteinExistence type="predicted"/>
<protein>
    <submittedName>
        <fullName evidence="2">Uncharacterized protein</fullName>
    </submittedName>
</protein>
<dbReference type="Proteomes" id="UP000799291">
    <property type="component" value="Unassembled WGS sequence"/>
</dbReference>
<reference evidence="2" key="1">
    <citation type="journal article" date="2020" name="Stud. Mycol.">
        <title>101 Dothideomycetes genomes: a test case for predicting lifestyles and emergence of pathogens.</title>
        <authorList>
            <person name="Haridas S."/>
            <person name="Albert R."/>
            <person name="Binder M."/>
            <person name="Bloem J."/>
            <person name="Labutti K."/>
            <person name="Salamov A."/>
            <person name="Andreopoulos B."/>
            <person name="Baker S."/>
            <person name="Barry K."/>
            <person name="Bills G."/>
            <person name="Bluhm B."/>
            <person name="Cannon C."/>
            <person name="Castanera R."/>
            <person name="Culley D."/>
            <person name="Daum C."/>
            <person name="Ezra D."/>
            <person name="Gonzalez J."/>
            <person name="Henrissat B."/>
            <person name="Kuo A."/>
            <person name="Liang C."/>
            <person name="Lipzen A."/>
            <person name="Lutzoni F."/>
            <person name="Magnuson J."/>
            <person name="Mondo S."/>
            <person name="Nolan M."/>
            <person name="Ohm R."/>
            <person name="Pangilinan J."/>
            <person name="Park H.-J."/>
            <person name="Ramirez L."/>
            <person name="Alfaro M."/>
            <person name="Sun H."/>
            <person name="Tritt A."/>
            <person name="Yoshinaga Y."/>
            <person name="Zwiers L.-H."/>
            <person name="Turgeon B."/>
            <person name="Goodwin S."/>
            <person name="Spatafora J."/>
            <person name="Crous P."/>
            <person name="Grigoriev I."/>
        </authorList>
    </citation>
    <scope>NUCLEOTIDE SEQUENCE</scope>
    <source>
        <strain evidence="2">CBS 122367</strain>
    </source>
</reference>
<evidence type="ECO:0000313" key="3">
    <source>
        <dbReference type="Proteomes" id="UP000799291"/>
    </source>
</evidence>
<dbReference type="EMBL" id="MU005626">
    <property type="protein sequence ID" value="KAF2677076.1"/>
    <property type="molecule type" value="Genomic_DNA"/>
</dbReference>
<accession>A0A6G1IFS5</accession>
<evidence type="ECO:0000256" key="1">
    <source>
        <dbReference type="SAM" id="MobiDB-lite"/>
    </source>
</evidence>
<name>A0A6G1IFS5_9PLEO</name>
<feature type="region of interest" description="Disordered" evidence="1">
    <location>
        <begin position="214"/>
        <end position="237"/>
    </location>
</feature>
<dbReference type="OrthoDB" id="3749155at2759"/>
<evidence type="ECO:0000313" key="2">
    <source>
        <dbReference type="EMBL" id="KAF2677076.1"/>
    </source>
</evidence>
<gene>
    <name evidence="2" type="ORF">K458DRAFT_436865</name>
</gene>